<dbReference type="Gene3D" id="3.40.50.1110">
    <property type="entry name" value="SGNH hydrolase"/>
    <property type="match status" value="1"/>
</dbReference>
<evidence type="ECO:0008006" key="6">
    <source>
        <dbReference type="Google" id="ProtNLM"/>
    </source>
</evidence>
<evidence type="ECO:0000256" key="3">
    <source>
        <dbReference type="SAM" id="SignalP"/>
    </source>
</evidence>
<dbReference type="PANTHER" id="PTHR45966">
    <property type="entry name" value="GDSL-LIKE LIPASE/ACYLHYDROLASE"/>
    <property type="match status" value="1"/>
</dbReference>
<keyword evidence="2 3" id="KW-0732">Signal</keyword>
<dbReference type="InterPro" id="IPR044552">
    <property type="entry name" value="GLIP1-5/GLL25"/>
</dbReference>
<feature type="chain" id="PRO_5043946153" description="GDSL esterase/lipase 5" evidence="3">
    <location>
        <begin position="25"/>
        <end position="352"/>
    </location>
</feature>
<evidence type="ECO:0000256" key="2">
    <source>
        <dbReference type="ARBA" id="ARBA00022729"/>
    </source>
</evidence>
<proteinExistence type="inferred from homology"/>
<sequence length="352" mass="38891">MASLQISLVMMIYVVMSSCYGSFATENENEFTASSSVALFVFGDSTVDPGNNNYITTIPENQAHYKPYGQNGFFDQPTGRFSDGRVIVDYIAEYAKLPIIPPFLQPSADYTNGVNFASGGAGVLPETSQGLAIDLPTQLRNFEEEQYNPEQYVGMVIGNLTQSIQVLYEKGGRKFAFLRLSPLGCLPAFRALNLRVTKGGRGCFEGASALALAHNDALKTVLTNLGYVLKEFKYCSSDFYDWLSARIDHPYKYGFKDGINACCGSGPYGGLFTCGGTKEDKDYQLCNNADNYVWWDSFHPTERTHEQIAKALWNGPPSSVGPYNLESLFMEKEKLTIGSIVDKPEADPFQSF</sequence>
<comment type="similarity">
    <text evidence="1">Belongs to the 'GDSL' lipolytic enzyme family.</text>
</comment>
<evidence type="ECO:0000313" key="5">
    <source>
        <dbReference type="Proteomes" id="UP001457282"/>
    </source>
</evidence>
<dbReference type="AlphaFoldDB" id="A0AAW1YI85"/>
<reference evidence="4 5" key="1">
    <citation type="journal article" date="2023" name="G3 (Bethesda)">
        <title>A chromosome-length genome assembly and annotation of blackberry (Rubus argutus, cv. 'Hillquist').</title>
        <authorList>
            <person name="Bruna T."/>
            <person name="Aryal R."/>
            <person name="Dudchenko O."/>
            <person name="Sargent D.J."/>
            <person name="Mead D."/>
            <person name="Buti M."/>
            <person name="Cavallini A."/>
            <person name="Hytonen T."/>
            <person name="Andres J."/>
            <person name="Pham M."/>
            <person name="Weisz D."/>
            <person name="Mascagni F."/>
            <person name="Usai G."/>
            <person name="Natali L."/>
            <person name="Bassil N."/>
            <person name="Fernandez G.E."/>
            <person name="Lomsadze A."/>
            <person name="Armour M."/>
            <person name="Olukolu B."/>
            <person name="Poorten T."/>
            <person name="Britton C."/>
            <person name="Davik J."/>
            <person name="Ashrafi H."/>
            <person name="Aiden E.L."/>
            <person name="Borodovsky M."/>
            <person name="Worthington M."/>
        </authorList>
    </citation>
    <scope>NUCLEOTIDE SEQUENCE [LARGE SCALE GENOMIC DNA]</scope>
    <source>
        <strain evidence="4">PI 553951</strain>
    </source>
</reference>
<keyword evidence="5" id="KW-1185">Reference proteome</keyword>
<dbReference type="Pfam" id="PF00657">
    <property type="entry name" value="Lipase_GDSL"/>
    <property type="match status" value="2"/>
</dbReference>
<dbReference type="Proteomes" id="UP001457282">
    <property type="component" value="Unassembled WGS sequence"/>
</dbReference>
<gene>
    <name evidence="4" type="ORF">M0R45_003749</name>
</gene>
<dbReference type="InterPro" id="IPR001087">
    <property type="entry name" value="GDSL"/>
</dbReference>
<dbReference type="CDD" id="cd01837">
    <property type="entry name" value="SGNH_plant_lipase_like"/>
    <property type="match status" value="1"/>
</dbReference>
<dbReference type="SUPFAM" id="SSF52266">
    <property type="entry name" value="SGNH hydrolase"/>
    <property type="match status" value="1"/>
</dbReference>
<dbReference type="InterPro" id="IPR035669">
    <property type="entry name" value="SGNH_plant_lipase-like"/>
</dbReference>
<protein>
    <recommendedName>
        <fullName evidence="6">GDSL esterase/lipase 5</fullName>
    </recommendedName>
</protein>
<dbReference type="GO" id="GO:0016298">
    <property type="term" value="F:lipase activity"/>
    <property type="evidence" value="ECO:0007669"/>
    <property type="project" value="TreeGrafter"/>
</dbReference>
<feature type="signal peptide" evidence="3">
    <location>
        <begin position="1"/>
        <end position="24"/>
    </location>
</feature>
<name>A0AAW1YI85_RUBAR</name>
<evidence type="ECO:0000313" key="4">
    <source>
        <dbReference type="EMBL" id="KAK9948161.1"/>
    </source>
</evidence>
<dbReference type="PANTHER" id="PTHR45966:SF13">
    <property type="entry name" value="GDSL ESTERASE_LIPASE"/>
    <property type="match status" value="1"/>
</dbReference>
<comment type="caution">
    <text evidence="4">The sequence shown here is derived from an EMBL/GenBank/DDBJ whole genome shotgun (WGS) entry which is preliminary data.</text>
</comment>
<dbReference type="InterPro" id="IPR036514">
    <property type="entry name" value="SGNH_hydro_sf"/>
</dbReference>
<organism evidence="4 5">
    <name type="scientific">Rubus argutus</name>
    <name type="common">Southern blackberry</name>
    <dbReference type="NCBI Taxonomy" id="59490"/>
    <lineage>
        <taxon>Eukaryota</taxon>
        <taxon>Viridiplantae</taxon>
        <taxon>Streptophyta</taxon>
        <taxon>Embryophyta</taxon>
        <taxon>Tracheophyta</taxon>
        <taxon>Spermatophyta</taxon>
        <taxon>Magnoliopsida</taxon>
        <taxon>eudicotyledons</taxon>
        <taxon>Gunneridae</taxon>
        <taxon>Pentapetalae</taxon>
        <taxon>rosids</taxon>
        <taxon>fabids</taxon>
        <taxon>Rosales</taxon>
        <taxon>Rosaceae</taxon>
        <taxon>Rosoideae</taxon>
        <taxon>Rosoideae incertae sedis</taxon>
        <taxon>Rubus</taxon>
    </lineage>
</organism>
<accession>A0AAW1YI85</accession>
<evidence type="ECO:0000256" key="1">
    <source>
        <dbReference type="ARBA" id="ARBA00008668"/>
    </source>
</evidence>
<dbReference type="EMBL" id="JBEDUW010000001">
    <property type="protein sequence ID" value="KAK9948161.1"/>
    <property type="molecule type" value="Genomic_DNA"/>
</dbReference>